<feature type="transmembrane region" description="Helical" evidence="10">
    <location>
        <begin position="38"/>
        <end position="60"/>
    </location>
</feature>
<dbReference type="SUPFAM" id="SSF81330">
    <property type="entry name" value="Gated mechanosensitive channel"/>
    <property type="match status" value="1"/>
</dbReference>
<keyword evidence="3 10" id="KW-0813">Transport</keyword>
<dbReference type="InterPro" id="IPR001185">
    <property type="entry name" value="MS_channel"/>
</dbReference>
<comment type="subunit">
    <text evidence="10">Homopentamer.</text>
</comment>
<keyword evidence="9 10" id="KW-0407">Ion channel</keyword>
<comment type="similarity">
    <text evidence="2 10">Belongs to the MscL family.</text>
</comment>
<evidence type="ECO:0000256" key="5">
    <source>
        <dbReference type="ARBA" id="ARBA00022692"/>
    </source>
</evidence>
<dbReference type="NCBIfam" id="NF010558">
    <property type="entry name" value="PRK13953.1"/>
    <property type="match status" value="1"/>
</dbReference>
<dbReference type="HAMAP" id="MF_00115">
    <property type="entry name" value="MscL"/>
    <property type="match status" value="1"/>
</dbReference>
<dbReference type="InterPro" id="IPR037673">
    <property type="entry name" value="MSC/AndL"/>
</dbReference>
<name>A0ABS3NWX8_9BACI</name>
<dbReference type="Gene3D" id="1.10.1200.120">
    <property type="entry name" value="Large-conductance mechanosensitive channel, MscL, domain 1"/>
    <property type="match status" value="1"/>
</dbReference>
<organism evidence="11 12">
    <name type="scientific">Bacillus arachidis</name>
    <dbReference type="NCBI Taxonomy" id="2819290"/>
    <lineage>
        <taxon>Bacteria</taxon>
        <taxon>Bacillati</taxon>
        <taxon>Bacillota</taxon>
        <taxon>Bacilli</taxon>
        <taxon>Bacillales</taxon>
        <taxon>Bacillaceae</taxon>
        <taxon>Bacillus</taxon>
    </lineage>
</organism>
<evidence type="ECO:0000256" key="8">
    <source>
        <dbReference type="ARBA" id="ARBA00023136"/>
    </source>
</evidence>
<evidence type="ECO:0000256" key="3">
    <source>
        <dbReference type="ARBA" id="ARBA00022448"/>
    </source>
</evidence>
<evidence type="ECO:0000256" key="7">
    <source>
        <dbReference type="ARBA" id="ARBA00023065"/>
    </source>
</evidence>
<keyword evidence="6 10" id="KW-1133">Transmembrane helix</keyword>
<protein>
    <recommendedName>
        <fullName evidence="10">Large-conductance mechanosensitive channel</fullName>
    </recommendedName>
</protein>
<feature type="transmembrane region" description="Helical" evidence="10">
    <location>
        <begin position="12"/>
        <end position="31"/>
    </location>
</feature>
<dbReference type="InterPro" id="IPR019823">
    <property type="entry name" value="Mechanosensitive_channel_CS"/>
</dbReference>
<dbReference type="InterPro" id="IPR036019">
    <property type="entry name" value="MscL_channel"/>
</dbReference>
<keyword evidence="12" id="KW-1185">Reference proteome</keyword>
<accession>A0ABS3NWX8</accession>
<keyword evidence="7 10" id="KW-0406">Ion transport</keyword>
<evidence type="ECO:0000313" key="12">
    <source>
        <dbReference type="Proteomes" id="UP000677611"/>
    </source>
</evidence>
<dbReference type="PRINTS" id="PR01264">
    <property type="entry name" value="MECHCHANNEL"/>
</dbReference>
<feature type="transmembrane region" description="Helical" evidence="10">
    <location>
        <begin position="66"/>
        <end position="87"/>
    </location>
</feature>
<evidence type="ECO:0000256" key="10">
    <source>
        <dbReference type="HAMAP-Rule" id="MF_00115"/>
    </source>
</evidence>
<dbReference type="PANTHER" id="PTHR30266">
    <property type="entry name" value="MECHANOSENSITIVE CHANNEL MSCL"/>
    <property type="match status" value="1"/>
</dbReference>
<dbReference type="NCBIfam" id="TIGR00220">
    <property type="entry name" value="mscL"/>
    <property type="match status" value="1"/>
</dbReference>
<keyword evidence="8 10" id="KW-0472">Membrane</keyword>
<dbReference type="Pfam" id="PF01741">
    <property type="entry name" value="MscL"/>
    <property type="match status" value="1"/>
</dbReference>
<comment type="caution">
    <text evidence="11">The sequence shown here is derived from an EMBL/GenBank/DDBJ whole genome shotgun (WGS) entry which is preliminary data.</text>
</comment>
<dbReference type="PANTHER" id="PTHR30266:SF2">
    <property type="entry name" value="LARGE-CONDUCTANCE MECHANOSENSITIVE CHANNEL"/>
    <property type="match status" value="1"/>
</dbReference>
<comment type="subcellular location">
    <subcellularLocation>
        <location evidence="1 10">Cell membrane</location>
        <topology evidence="1 10">Multi-pass membrane protein</topology>
    </subcellularLocation>
</comment>
<evidence type="ECO:0000313" key="11">
    <source>
        <dbReference type="EMBL" id="MBO1625263.1"/>
    </source>
</evidence>
<comment type="function">
    <text evidence="10">Channel that opens in response to stretch forces in the membrane lipid bilayer. May participate in the regulation of osmotic pressure changes within the cell.</text>
</comment>
<dbReference type="NCBIfam" id="NF001843">
    <property type="entry name" value="PRK00567.1-4"/>
    <property type="match status" value="1"/>
</dbReference>
<proteinExistence type="inferred from homology"/>
<dbReference type="EMBL" id="JAGDQJ010000010">
    <property type="protein sequence ID" value="MBO1625263.1"/>
    <property type="molecule type" value="Genomic_DNA"/>
</dbReference>
<evidence type="ECO:0000256" key="4">
    <source>
        <dbReference type="ARBA" id="ARBA00022475"/>
    </source>
</evidence>
<keyword evidence="5 10" id="KW-0812">Transmembrane</keyword>
<keyword evidence="4 10" id="KW-1003">Cell membrane</keyword>
<evidence type="ECO:0000256" key="6">
    <source>
        <dbReference type="ARBA" id="ARBA00022989"/>
    </source>
</evidence>
<reference evidence="11 12" key="1">
    <citation type="submission" date="2021-03" db="EMBL/GenBank/DDBJ databases">
        <title>Identification of novel Bacillus strains.</title>
        <authorList>
            <person name="Xiao Z."/>
            <person name="Li Y."/>
            <person name="Shen J."/>
        </authorList>
    </citation>
    <scope>NUCLEOTIDE SEQUENCE [LARGE SCALE GENOMIC DNA]</scope>
    <source>
        <strain evidence="11 12">SY8</strain>
    </source>
</reference>
<sequence length="132" mass="14412">MLNEFKKFALKGNVMDLAVGVVIGGAFGKIVSSLVADVIMPLVGLLLGGINFTGLSFKFGGAVVKYGAFIQTVVDFLIIAFSIFLFIKLFNKLAFKKEEEKVEKIPEPTKEEVLLGEIRDLLKQQNASKDNA</sequence>
<dbReference type="RefSeq" id="WP_026593702.1">
    <property type="nucleotide sequence ID" value="NZ_JAGDQJ010000010.1"/>
</dbReference>
<evidence type="ECO:0000256" key="1">
    <source>
        <dbReference type="ARBA" id="ARBA00004651"/>
    </source>
</evidence>
<evidence type="ECO:0000256" key="2">
    <source>
        <dbReference type="ARBA" id="ARBA00007254"/>
    </source>
</evidence>
<evidence type="ECO:0000256" key="9">
    <source>
        <dbReference type="ARBA" id="ARBA00023303"/>
    </source>
</evidence>
<gene>
    <name evidence="10 11" type="primary">mscL</name>
    <name evidence="11" type="ORF">J4P90_08385</name>
</gene>
<dbReference type="Proteomes" id="UP000677611">
    <property type="component" value="Unassembled WGS sequence"/>
</dbReference>
<dbReference type="NCBIfam" id="NF010560">
    <property type="entry name" value="PRK13955.1"/>
    <property type="match status" value="1"/>
</dbReference>
<dbReference type="PROSITE" id="PS01327">
    <property type="entry name" value="MSCL"/>
    <property type="match status" value="1"/>
</dbReference>